<keyword evidence="2" id="KW-1185">Reference proteome</keyword>
<sequence length="71" mass="8112">MLASKDNCILVTIYTDMPLEIPQHVLVWPTLGSGSMSPSVKLLTNYERIPIALRICWHSIYKMLWYSGTIT</sequence>
<name>M2MZH7_BAUPA</name>
<reference evidence="1 2" key="1">
    <citation type="journal article" date="2012" name="PLoS Pathog.">
        <title>Diverse lifestyles and strategies of plant pathogenesis encoded in the genomes of eighteen Dothideomycetes fungi.</title>
        <authorList>
            <person name="Ohm R.A."/>
            <person name="Feau N."/>
            <person name="Henrissat B."/>
            <person name="Schoch C.L."/>
            <person name="Horwitz B.A."/>
            <person name="Barry K.W."/>
            <person name="Condon B.J."/>
            <person name="Copeland A.C."/>
            <person name="Dhillon B."/>
            <person name="Glaser F."/>
            <person name="Hesse C.N."/>
            <person name="Kosti I."/>
            <person name="LaButti K."/>
            <person name="Lindquist E.A."/>
            <person name="Lucas S."/>
            <person name="Salamov A.A."/>
            <person name="Bradshaw R.E."/>
            <person name="Ciuffetti L."/>
            <person name="Hamelin R.C."/>
            <person name="Kema G.H.J."/>
            <person name="Lawrence C."/>
            <person name="Scott J.A."/>
            <person name="Spatafora J.W."/>
            <person name="Turgeon B.G."/>
            <person name="de Wit P.J.G.M."/>
            <person name="Zhong S."/>
            <person name="Goodwin S.B."/>
            <person name="Grigoriev I.V."/>
        </authorList>
    </citation>
    <scope>NUCLEOTIDE SEQUENCE [LARGE SCALE GENOMIC DNA]</scope>
    <source>
        <strain evidence="1 2">UAMH 10762</strain>
    </source>
</reference>
<organism evidence="1 2">
    <name type="scientific">Baudoinia panamericana (strain UAMH 10762)</name>
    <name type="common">Angels' share fungus</name>
    <name type="synonym">Baudoinia compniacensis (strain UAMH 10762)</name>
    <dbReference type="NCBI Taxonomy" id="717646"/>
    <lineage>
        <taxon>Eukaryota</taxon>
        <taxon>Fungi</taxon>
        <taxon>Dikarya</taxon>
        <taxon>Ascomycota</taxon>
        <taxon>Pezizomycotina</taxon>
        <taxon>Dothideomycetes</taxon>
        <taxon>Dothideomycetidae</taxon>
        <taxon>Mycosphaerellales</taxon>
        <taxon>Teratosphaeriaceae</taxon>
        <taxon>Baudoinia</taxon>
    </lineage>
</organism>
<dbReference type="KEGG" id="bcom:BAUCODRAFT_303067"/>
<evidence type="ECO:0000313" key="2">
    <source>
        <dbReference type="Proteomes" id="UP000011761"/>
    </source>
</evidence>
<dbReference type="GeneID" id="19111190"/>
<dbReference type="AlphaFoldDB" id="M2MZH7"/>
<dbReference type="RefSeq" id="XP_007681197.1">
    <property type="nucleotide sequence ID" value="XM_007683007.1"/>
</dbReference>
<dbReference type="Proteomes" id="UP000011761">
    <property type="component" value="Unassembled WGS sequence"/>
</dbReference>
<gene>
    <name evidence="1" type="ORF">BAUCODRAFT_303067</name>
</gene>
<dbReference type="HOGENOM" id="CLU_2739621_0_0_1"/>
<proteinExistence type="predicted"/>
<dbReference type="EMBL" id="KB445563">
    <property type="protein sequence ID" value="EMC91745.1"/>
    <property type="molecule type" value="Genomic_DNA"/>
</dbReference>
<accession>M2MZH7</accession>
<protein>
    <submittedName>
        <fullName evidence="1">Uncharacterized protein</fullName>
    </submittedName>
</protein>
<evidence type="ECO:0000313" key="1">
    <source>
        <dbReference type="EMBL" id="EMC91745.1"/>
    </source>
</evidence>